<evidence type="ECO:0000313" key="3">
    <source>
        <dbReference type="Proteomes" id="UP000621799"/>
    </source>
</evidence>
<sequence>MLQVDGESDSQSKLGNATPSPMADDPPNPTDGRNLVRILVVGSPSGVEHTIRTLYILGFAQISDWSPLLPAPHSTDVMSILTRQVGQ</sequence>
<feature type="compositionally biased region" description="Polar residues" evidence="1">
    <location>
        <begin position="9"/>
        <end position="19"/>
    </location>
</feature>
<dbReference type="EMBL" id="JADEXN010000333">
    <property type="protein sequence ID" value="MBE9042308.1"/>
    <property type="molecule type" value="Genomic_DNA"/>
</dbReference>
<evidence type="ECO:0000256" key="1">
    <source>
        <dbReference type="SAM" id="MobiDB-lite"/>
    </source>
</evidence>
<reference evidence="2" key="1">
    <citation type="submission" date="2020-10" db="EMBL/GenBank/DDBJ databases">
        <authorList>
            <person name="Castelo-Branco R."/>
            <person name="Eusebio N."/>
            <person name="Adriana R."/>
            <person name="Vieira A."/>
            <person name="Brugerolle De Fraissinette N."/>
            <person name="Rezende De Castro R."/>
            <person name="Schneider M.P."/>
            <person name="Vasconcelos V."/>
            <person name="Leao P.N."/>
        </authorList>
    </citation>
    <scope>NUCLEOTIDE SEQUENCE</scope>
    <source>
        <strain evidence="2">LEGE 11467</strain>
    </source>
</reference>
<dbReference type="RefSeq" id="WP_264322475.1">
    <property type="nucleotide sequence ID" value="NZ_JADEXN010000333.1"/>
</dbReference>
<protein>
    <recommendedName>
        <fullName evidence="4">Peptide ABC transporter substrate-binding protein</fullName>
    </recommendedName>
</protein>
<accession>A0A928ZA33</accession>
<evidence type="ECO:0000313" key="2">
    <source>
        <dbReference type="EMBL" id="MBE9042308.1"/>
    </source>
</evidence>
<keyword evidence="3" id="KW-1185">Reference proteome</keyword>
<organism evidence="2 3">
    <name type="scientific">Zarconia navalis LEGE 11467</name>
    <dbReference type="NCBI Taxonomy" id="1828826"/>
    <lineage>
        <taxon>Bacteria</taxon>
        <taxon>Bacillati</taxon>
        <taxon>Cyanobacteriota</taxon>
        <taxon>Cyanophyceae</taxon>
        <taxon>Oscillatoriophycideae</taxon>
        <taxon>Oscillatoriales</taxon>
        <taxon>Oscillatoriales incertae sedis</taxon>
        <taxon>Zarconia</taxon>
        <taxon>Zarconia navalis</taxon>
    </lineage>
</organism>
<dbReference type="Proteomes" id="UP000621799">
    <property type="component" value="Unassembled WGS sequence"/>
</dbReference>
<feature type="region of interest" description="Disordered" evidence="1">
    <location>
        <begin position="1"/>
        <end position="34"/>
    </location>
</feature>
<dbReference type="AlphaFoldDB" id="A0A928ZA33"/>
<comment type="caution">
    <text evidence="2">The sequence shown here is derived from an EMBL/GenBank/DDBJ whole genome shotgun (WGS) entry which is preliminary data.</text>
</comment>
<gene>
    <name evidence="2" type="ORF">IQ235_16135</name>
</gene>
<evidence type="ECO:0008006" key="4">
    <source>
        <dbReference type="Google" id="ProtNLM"/>
    </source>
</evidence>
<name>A0A928ZA33_9CYAN</name>
<proteinExistence type="predicted"/>